<dbReference type="InterPro" id="IPR036291">
    <property type="entry name" value="NAD(P)-bd_dom_sf"/>
</dbReference>
<gene>
    <name evidence="4" type="ORF">JCM17846_17470</name>
</gene>
<keyword evidence="1" id="KW-0808">Transferase</keyword>
<dbReference type="Proteomes" id="UP000324996">
    <property type="component" value="Unassembled WGS sequence"/>
</dbReference>
<evidence type="ECO:0000313" key="5">
    <source>
        <dbReference type="Proteomes" id="UP000324996"/>
    </source>
</evidence>
<proteinExistence type="predicted"/>
<dbReference type="EMBL" id="BKCN01000007">
    <property type="protein sequence ID" value="GER04065.1"/>
    <property type="molecule type" value="Genomic_DNA"/>
</dbReference>
<dbReference type="Pfam" id="PF01515">
    <property type="entry name" value="PTA_PTB"/>
    <property type="match status" value="1"/>
</dbReference>
<reference evidence="4 5" key="1">
    <citation type="submission" date="2019-09" db="EMBL/GenBank/DDBJ databases">
        <title>NBRP : Genome information of microbial organism related human and environment.</title>
        <authorList>
            <person name="Hattori M."/>
            <person name="Oshima K."/>
            <person name="Inaba H."/>
            <person name="Suda W."/>
            <person name="Sakamoto M."/>
            <person name="Iino T."/>
            <person name="Kitahara M."/>
            <person name="Oshida Y."/>
            <person name="Iida T."/>
            <person name="Kudo T."/>
            <person name="Itoh T."/>
            <person name="Ohkuma M."/>
        </authorList>
    </citation>
    <scope>NUCLEOTIDE SEQUENCE [LARGE SCALE GENOMIC DNA]</scope>
    <source>
        <strain evidence="4 5">Q-1</strain>
    </source>
</reference>
<dbReference type="InterPro" id="IPR050500">
    <property type="entry name" value="Phos_Acetyltrans/Butyryltrans"/>
</dbReference>
<dbReference type="InterPro" id="IPR002505">
    <property type="entry name" value="PTA_PTB"/>
</dbReference>
<dbReference type="InterPro" id="IPR042113">
    <property type="entry name" value="P_AcTrfase_dom1"/>
</dbReference>
<dbReference type="SMART" id="SM00919">
    <property type="entry name" value="Malic_M"/>
    <property type="match status" value="1"/>
</dbReference>
<dbReference type="Gene3D" id="3.40.50.10950">
    <property type="match status" value="1"/>
</dbReference>
<sequence length="449" mass="48877">MPDLAREARPDAIIATGRSDFPNQVNNVLCYPFIFRGALDVGASDINEAMKIAAVKAIASLADKEVSDVVARAYEGEPLRLGPDYLIPKPFDSRLMTEVAPAVAKAAMESGVARRPIEDFDAYLAQLNTFVFRSGNLMQPIFERARSHKKRLLLAEGEEERVLRAAQALLDENLGDITLVGRPAVVESRIEKLGLRMRADRDFELVNPQNDARYGDYWRAYHLLMERKGVSPDEARTVMRTNNTAIASLALKRGEADAMVCGSVGRFDSHLHHILDIVGLSDGVKAASALSVLMLSKGTFFLCDTFITNDPSAEEIAEVTMLAADEVRRFGLEPKVALLSHSNFGTSKSASSAKMRTALALLHEAAPDLEVEGEMHGDAAIDEAIRDHIFPHSRLNGMANLLVMPNLDSANIAYELLKVLGDGLPIGPLLLGTRKPAHIVTPSVTRGGC</sequence>
<keyword evidence="5" id="KW-1185">Reference proteome</keyword>
<dbReference type="SUPFAM" id="SSF51735">
    <property type="entry name" value="NAD(P)-binding Rossmann-fold domains"/>
    <property type="match status" value="1"/>
</dbReference>
<accession>A0A5A7N8W4</accession>
<name>A0A5A7N8W4_9PROT</name>
<dbReference type="GO" id="GO:0051287">
    <property type="term" value="F:NAD binding"/>
    <property type="evidence" value="ECO:0007669"/>
    <property type="project" value="InterPro"/>
</dbReference>
<dbReference type="PANTHER" id="PTHR43356:SF3">
    <property type="entry name" value="PHOSPHATE ACETYLTRANSFERASE"/>
    <property type="match status" value="1"/>
</dbReference>
<dbReference type="AlphaFoldDB" id="A0A5A7N8W4"/>
<dbReference type="SUPFAM" id="SSF53659">
    <property type="entry name" value="Isocitrate/Isopropylmalate dehydrogenase-like"/>
    <property type="match status" value="1"/>
</dbReference>
<dbReference type="PANTHER" id="PTHR43356">
    <property type="entry name" value="PHOSPHATE ACETYLTRANSFERASE"/>
    <property type="match status" value="1"/>
</dbReference>
<organism evidence="4 5">
    <name type="scientific">Iodidimonas nitroreducens</name>
    <dbReference type="NCBI Taxonomy" id="1236968"/>
    <lineage>
        <taxon>Bacteria</taxon>
        <taxon>Pseudomonadati</taxon>
        <taxon>Pseudomonadota</taxon>
        <taxon>Alphaproteobacteria</taxon>
        <taxon>Iodidimonadales</taxon>
        <taxon>Iodidimonadaceae</taxon>
        <taxon>Iodidimonas</taxon>
    </lineage>
</organism>
<protein>
    <recommendedName>
        <fullName evidence="3">Malic enzyme NAD-binding domain-containing protein</fullName>
    </recommendedName>
</protein>
<dbReference type="Gene3D" id="3.40.50.720">
    <property type="entry name" value="NAD(P)-binding Rossmann-like Domain"/>
    <property type="match status" value="1"/>
</dbReference>
<feature type="domain" description="Malic enzyme NAD-binding" evidence="3">
    <location>
        <begin position="1"/>
        <end position="108"/>
    </location>
</feature>
<evidence type="ECO:0000259" key="3">
    <source>
        <dbReference type="SMART" id="SM00919"/>
    </source>
</evidence>
<evidence type="ECO:0000256" key="2">
    <source>
        <dbReference type="ARBA" id="ARBA00023315"/>
    </source>
</evidence>
<comment type="caution">
    <text evidence="4">The sequence shown here is derived from an EMBL/GenBank/DDBJ whole genome shotgun (WGS) entry which is preliminary data.</text>
</comment>
<dbReference type="GO" id="GO:0016746">
    <property type="term" value="F:acyltransferase activity"/>
    <property type="evidence" value="ECO:0007669"/>
    <property type="project" value="UniProtKB-KW"/>
</dbReference>
<evidence type="ECO:0000313" key="4">
    <source>
        <dbReference type="EMBL" id="GER04065.1"/>
    </source>
</evidence>
<evidence type="ECO:0000256" key="1">
    <source>
        <dbReference type="ARBA" id="ARBA00022679"/>
    </source>
</evidence>
<dbReference type="InterPro" id="IPR042112">
    <property type="entry name" value="P_AcTrfase_dom2"/>
</dbReference>
<dbReference type="InterPro" id="IPR012302">
    <property type="entry name" value="Malic_NAD-bd"/>
</dbReference>
<keyword evidence="2" id="KW-0012">Acyltransferase</keyword>
<dbReference type="Gene3D" id="3.40.50.10750">
    <property type="entry name" value="Isocitrate/Isopropylmalate dehydrogenase-like"/>
    <property type="match status" value="1"/>
</dbReference>